<dbReference type="Proteomes" id="UP000176939">
    <property type="component" value="Unassembled WGS sequence"/>
</dbReference>
<name>A0A1F7X2Q1_9BACT</name>
<accession>A0A1F7X2Q1</accession>
<organism evidence="1 2">
    <name type="scientific">Candidatus Woesebacteria bacterium RBG_13_36_22</name>
    <dbReference type="NCBI Taxonomy" id="1802478"/>
    <lineage>
        <taxon>Bacteria</taxon>
        <taxon>Candidatus Woeseibacteriota</taxon>
    </lineage>
</organism>
<reference evidence="1 2" key="1">
    <citation type="journal article" date="2016" name="Nat. Commun.">
        <title>Thousands of microbial genomes shed light on interconnected biogeochemical processes in an aquifer system.</title>
        <authorList>
            <person name="Anantharaman K."/>
            <person name="Brown C.T."/>
            <person name="Hug L.A."/>
            <person name="Sharon I."/>
            <person name="Castelle C.J."/>
            <person name="Probst A.J."/>
            <person name="Thomas B.C."/>
            <person name="Singh A."/>
            <person name="Wilkins M.J."/>
            <person name="Karaoz U."/>
            <person name="Brodie E.L."/>
            <person name="Williams K.H."/>
            <person name="Hubbard S.S."/>
            <person name="Banfield J.F."/>
        </authorList>
    </citation>
    <scope>NUCLEOTIDE SEQUENCE [LARGE SCALE GENOMIC DNA]</scope>
</reference>
<evidence type="ECO:0000313" key="1">
    <source>
        <dbReference type="EMBL" id="OGM09153.1"/>
    </source>
</evidence>
<protein>
    <submittedName>
        <fullName evidence="1">Uncharacterized protein</fullName>
    </submittedName>
</protein>
<proteinExistence type="predicted"/>
<dbReference type="EMBL" id="MGFQ01000024">
    <property type="protein sequence ID" value="OGM09153.1"/>
    <property type="molecule type" value="Genomic_DNA"/>
</dbReference>
<gene>
    <name evidence="1" type="ORF">A2Z67_04400</name>
</gene>
<comment type="caution">
    <text evidence="1">The sequence shown here is derived from an EMBL/GenBank/DDBJ whole genome shotgun (WGS) entry which is preliminary data.</text>
</comment>
<evidence type="ECO:0000313" key="2">
    <source>
        <dbReference type="Proteomes" id="UP000176939"/>
    </source>
</evidence>
<sequence>MDEISSGYLSSSGCITYTGIITSDNTTSDNWTVYPYIGDNIESISPWSTPLPPLLENDYKITEGYRVLEVVLEEMRRGVNPPYPEPVKADPPVFKKILRKPLRMIRLENAKNS</sequence>
<dbReference type="AlphaFoldDB" id="A0A1F7X2Q1"/>